<name>A0A533Q7N9_9BACT</name>
<dbReference type="GO" id="GO:0006313">
    <property type="term" value="P:DNA transposition"/>
    <property type="evidence" value="ECO:0007669"/>
    <property type="project" value="InterPro"/>
</dbReference>
<feature type="domain" description="Transposase IS4-like" evidence="1">
    <location>
        <begin position="129"/>
        <end position="431"/>
    </location>
</feature>
<dbReference type="InterPro" id="IPR047654">
    <property type="entry name" value="IS1634_transpos"/>
</dbReference>
<evidence type="ECO:0000259" key="1">
    <source>
        <dbReference type="Pfam" id="PF01609"/>
    </source>
</evidence>
<protein>
    <recommendedName>
        <fullName evidence="1">Transposase IS4-like domain-containing protein</fullName>
    </recommendedName>
</protein>
<dbReference type="GO" id="GO:0004803">
    <property type="term" value="F:transposase activity"/>
    <property type="evidence" value="ECO:0007669"/>
    <property type="project" value="InterPro"/>
</dbReference>
<accession>A0A533Q7N9</accession>
<organism evidence="2 3">
    <name type="scientific">Candidatus Jettenia ecosi</name>
    <dbReference type="NCBI Taxonomy" id="2494326"/>
    <lineage>
        <taxon>Bacteria</taxon>
        <taxon>Pseudomonadati</taxon>
        <taxon>Planctomycetota</taxon>
        <taxon>Candidatus Brocadiia</taxon>
        <taxon>Candidatus Brocadiales</taxon>
        <taxon>Candidatus Brocadiaceae</taxon>
        <taxon>Candidatus Jettenia</taxon>
    </lineage>
</organism>
<comment type="caution">
    <text evidence="2">The sequence shown here is derived from an EMBL/GenBank/DDBJ whole genome shotgun (WGS) entry which is preliminary data.</text>
</comment>
<evidence type="ECO:0000313" key="3">
    <source>
        <dbReference type="Proteomes" id="UP000319783"/>
    </source>
</evidence>
<dbReference type="InterPro" id="IPR002559">
    <property type="entry name" value="Transposase_11"/>
</dbReference>
<dbReference type="Proteomes" id="UP000319783">
    <property type="component" value="Unassembled WGS sequence"/>
</dbReference>
<gene>
    <name evidence="2" type="ORF">JETT_3106</name>
</gene>
<reference evidence="2 3" key="1">
    <citation type="submission" date="2019-04" db="EMBL/GenBank/DDBJ databases">
        <title>Genome of a novel bacterium Candidatus Jettenia ecosi reconstructed from metagenome of an anammox bioreactor.</title>
        <authorList>
            <person name="Mardanov A.V."/>
            <person name="Beletsky A.V."/>
            <person name="Ravin N.V."/>
            <person name="Botchkova E.A."/>
            <person name="Litti Y.V."/>
            <person name="Nozhevnikova A.N."/>
        </authorList>
    </citation>
    <scope>NUCLEOTIDE SEQUENCE [LARGE SCALE GENOMIC DNA]</scope>
    <source>
        <strain evidence="2">J2</strain>
    </source>
</reference>
<evidence type="ECO:0000313" key="2">
    <source>
        <dbReference type="EMBL" id="TLD40643.1"/>
    </source>
</evidence>
<sequence>MACETIRVRLDKIALRHPRQWGACWLGLYVWNMLELDVFWRSRLPTSRKGTSWLNMLKALTCYRLIDPGSEFRFHREWYVRSAMGDLLGDDYSLAQKDKPYRCLDMLLKYRDELLVFLQGQWGKLFGAKYDVLLYDLTSTYFESEPLPVGSDSKKRFGYSRDKRSDCVQVVVALVLTSEGFPMAYEVYPGNTRDTATLGEFLDRIEKQYGKFRRTWLMDRGIPTEDILEKMRLRGIDYLVGTPKGHLTRVEESLLEQTWIQARESVRVKILQQESEFYVYVESHDRVVKERSMRRRRLKRLWASLHELRNRKSITRDNLLMHIGVLKKESGRDFGLVRISLPKSQEPVKENTFHFSLDRERLRRTLRREGRYLLRSNMQAASPETVWETYLLLTRIEQAFKDLKGSLSIRPIWHQLERRIEAHIFVSFLAFYLHTMLRNLARGQAAGLTSEAILEKLSSIQMIDVHLPTTDGRYIVMSRYTQPDKDVSLLLAQLGLTLPEQPPPKVYASGQIGL</sequence>
<dbReference type="GO" id="GO:0003677">
    <property type="term" value="F:DNA binding"/>
    <property type="evidence" value="ECO:0007669"/>
    <property type="project" value="InterPro"/>
</dbReference>
<dbReference type="NCBIfam" id="NF033559">
    <property type="entry name" value="transpos_IS1634"/>
    <property type="match status" value="1"/>
</dbReference>
<dbReference type="PANTHER" id="PTHR34614:SF2">
    <property type="entry name" value="TRANSPOSASE IS4-LIKE DOMAIN-CONTAINING PROTEIN"/>
    <property type="match status" value="1"/>
</dbReference>
<dbReference type="AlphaFoldDB" id="A0A533Q7N9"/>
<dbReference type="PANTHER" id="PTHR34614">
    <property type="match status" value="1"/>
</dbReference>
<dbReference type="InterPro" id="IPR012337">
    <property type="entry name" value="RNaseH-like_sf"/>
</dbReference>
<dbReference type="EMBL" id="SULG01000089">
    <property type="protein sequence ID" value="TLD40643.1"/>
    <property type="molecule type" value="Genomic_DNA"/>
</dbReference>
<dbReference type="SUPFAM" id="SSF53098">
    <property type="entry name" value="Ribonuclease H-like"/>
    <property type="match status" value="1"/>
</dbReference>
<proteinExistence type="predicted"/>
<dbReference type="Pfam" id="PF01609">
    <property type="entry name" value="DDE_Tnp_1"/>
    <property type="match status" value="1"/>
</dbReference>